<evidence type="ECO:0000313" key="2">
    <source>
        <dbReference type="EMBL" id="KAF8686933.1"/>
    </source>
</evidence>
<accession>A0A8H7LPH3</accession>
<keyword evidence="1" id="KW-0812">Transmembrane</keyword>
<feature type="transmembrane region" description="Helical" evidence="1">
    <location>
        <begin position="17"/>
        <end position="35"/>
    </location>
</feature>
<feature type="non-terminal residue" evidence="2">
    <location>
        <position position="81"/>
    </location>
</feature>
<evidence type="ECO:0000313" key="3">
    <source>
        <dbReference type="Proteomes" id="UP000602905"/>
    </source>
</evidence>
<gene>
    <name evidence="2" type="ORF">RHS03_10031</name>
</gene>
<protein>
    <submittedName>
        <fullName evidence="2">Uncharacterized protein</fullName>
    </submittedName>
</protein>
<feature type="non-terminal residue" evidence="2">
    <location>
        <position position="1"/>
    </location>
</feature>
<dbReference type="Proteomes" id="UP000602905">
    <property type="component" value="Unassembled WGS sequence"/>
</dbReference>
<organism evidence="2 3">
    <name type="scientific">Rhizoctonia solani</name>
    <dbReference type="NCBI Taxonomy" id="456999"/>
    <lineage>
        <taxon>Eukaryota</taxon>
        <taxon>Fungi</taxon>
        <taxon>Dikarya</taxon>
        <taxon>Basidiomycota</taxon>
        <taxon>Agaricomycotina</taxon>
        <taxon>Agaricomycetes</taxon>
        <taxon>Cantharellales</taxon>
        <taxon>Ceratobasidiaceae</taxon>
        <taxon>Rhizoctonia</taxon>
    </lineage>
</organism>
<proteinExistence type="predicted"/>
<evidence type="ECO:0000256" key="1">
    <source>
        <dbReference type="SAM" id="Phobius"/>
    </source>
</evidence>
<name>A0A8H7LPH3_9AGAM</name>
<comment type="caution">
    <text evidence="2">The sequence shown here is derived from an EMBL/GenBank/DDBJ whole genome shotgun (WGS) entry which is preliminary data.</text>
</comment>
<keyword evidence="1" id="KW-1133">Transmembrane helix</keyword>
<dbReference type="AlphaFoldDB" id="A0A8H7LPH3"/>
<reference evidence="2" key="1">
    <citation type="submission" date="2020-09" db="EMBL/GenBank/DDBJ databases">
        <title>Comparative genome analyses of four rice-infecting Rhizoctonia solani isolates reveal extensive enrichment of homogalacturonan modification genes.</title>
        <authorList>
            <person name="Lee D.-Y."/>
            <person name="Jeon J."/>
            <person name="Kim K.-T."/>
            <person name="Cheong K."/>
            <person name="Song H."/>
            <person name="Choi G."/>
            <person name="Ko J."/>
            <person name="Opiyo S.O."/>
            <person name="Zuo S."/>
            <person name="Madhav S."/>
            <person name="Lee Y.-H."/>
            <person name="Wang G.-L."/>
        </authorList>
    </citation>
    <scope>NUCLEOTIDE SEQUENCE</scope>
    <source>
        <strain evidence="2">AG1-IA WGL</strain>
    </source>
</reference>
<keyword evidence="1" id="KW-0472">Membrane</keyword>
<sequence>MTFEAYVSRLAPSDTRVYASVSIMLAIILLELVVANMRPGLEGFLPTVFQVTVKRFWNTWNQREELETMFVGSTAMMFEHI</sequence>
<dbReference type="EMBL" id="JACYCD010000718">
    <property type="protein sequence ID" value="KAF8686933.1"/>
    <property type="molecule type" value="Genomic_DNA"/>
</dbReference>